<proteinExistence type="predicted"/>
<evidence type="ECO:0000313" key="2">
    <source>
        <dbReference type="Proteomes" id="UP001454036"/>
    </source>
</evidence>
<gene>
    <name evidence="1" type="ORF">LIER_07296</name>
</gene>
<dbReference type="AlphaFoldDB" id="A0AAV3P8H6"/>
<dbReference type="EMBL" id="BAABME010001113">
    <property type="protein sequence ID" value="GAA0147646.1"/>
    <property type="molecule type" value="Genomic_DNA"/>
</dbReference>
<keyword evidence="2" id="KW-1185">Reference proteome</keyword>
<protein>
    <submittedName>
        <fullName evidence="1">Uncharacterized protein</fullName>
    </submittedName>
</protein>
<reference evidence="1 2" key="1">
    <citation type="submission" date="2024-01" db="EMBL/GenBank/DDBJ databases">
        <title>The complete chloroplast genome sequence of Lithospermum erythrorhizon: insights into the phylogenetic relationship among Boraginaceae species and the maternal lineages of purple gromwells.</title>
        <authorList>
            <person name="Okada T."/>
            <person name="Watanabe K."/>
        </authorList>
    </citation>
    <scope>NUCLEOTIDE SEQUENCE [LARGE SCALE GENOMIC DNA]</scope>
</reference>
<dbReference type="Proteomes" id="UP001454036">
    <property type="component" value="Unassembled WGS sequence"/>
</dbReference>
<organism evidence="1 2">
    <name type="scientific">Lithospermum erythrorhizon</name>
    <name type="common">Purple gromwell</name>
    <name type="synonym">Lithospermum officinale var. erythrorhizon</name>
    <dbReference type="NCBI Taxonomy" id="34254"/>
    <lineage>
        <taxon>Eukaryota</taxon>
        <taxon>Viridiplantae</taxon>
        <taxon>Streptophyta</taxon>
        <taxon>Embryophyta</taxon>
        <taxon>Tracheophyta</taxon>
        <taxon>Spermatophyta</taxon>
        <taxon>Magnoliopsida</taxon>
        <taxon>eudicotyledons</taxon>
        <taxon>Gunneridae</taxon>
        <taxon>Pentapetalae</taxon>
        <taxon>asterids</taxon>
        <taxon>lamiids</taxon>
        <taxon>Boraginales</taxon>
        <taxon>Boraginaceae</taxon>
        <taxon>Boraginoideae</taxon>
        <taxon>Lithospermeae</taxon>
        <taxon>Lithospermum</taxon>
    </lineage>
</organism>
<accession>A0AAV3P8H6</accession>
<sequence length="87" mass="9868">MVDQDPNYAHFEKVEGLGSDNENKKALINNDKAQTFWADLVEDDTDLMSMESYAMKKSDLTQGGTDNKYDYLGKVHVQGISILFKVF</sequence>
<name>A0AAV3P8H6_LITER</name>
<evidence type="ECO:0000313" key="1">
    <source>
        <dbReference type="EMBL" id="GAA0147646.1"/>
    </source>
</evidence>
<comment type="caution">
    <text evidence="1">The sequence shown here is derived from an EMBL/GenBank/DDBJ whole genome shotgun (WGS) entry which is preliminary data.</text>
</comment>